<dbReference type="AlphaFoldDB" id="A0A9W6HDE8"/>
<dbReference type="SUPFAM" id="SSF53448">
    <property type="entry name" value="Nucleotide-diphospho-sugar transferases"/>
    <property type="match status" value="1"/>
</dbReference>
<evidence type="ECO:0000256" key="3">
    <source>
        <dbReference type="ARBA" id="ARBA00022676"/>
    </source>
</evidence>
<keyword evidence="4" id="KW-0808">Transferase</keyword>
<gene>
    <name evidence="6" type="ORF">GCM10017586_01230</name>
</gene>
<evidence type="ECO:0000259" key="5">
    <source>
        <dbReference type="Pfam" id="PF00535"/>
    </source>
</evidence>
<keyword evidence="3" id="KW-0328">Glycosyltransferase</keyword>
<dbReference type="InterPro" id="IPR029044">
    <property type="entry name" value="Nucleotide-diphossugar_trans"/>
</dbReference>
<reference evidence="6" key="2">
    <citation type="submission" date="2023-01" db="EMBL/GenBank/DDBJ databases">
        <authorList>
            <person name="Sun Q."/>
            <person name="Evtushenko L."/>
        </authorList>
    </citation>
    <scope>NUCLEOTIDE SEQUENCE</scope>
    <source>
        <strain evidence="6">VKM Ac-1447</strain>
    </source>
</reference>
<evidence type="ECO:0000313" key="7">
    <source>
        <dbReference type="Proteomes" id="UP001142317"/>
    </source>
</evidence>
<dbReference type="PANTHER" id="PTHR43179">
    <property type="entry name" value="RHAMNOSYLTRANSFERASE WBBL"/>
    <property type="match status" value="1"/>
</dbReference>
<organism evidence="6 7">
    <name type="scientific">Microbacterium imperiale</name>
    <dbReference type="NCBI Taxonomy" id="33884"/>
    <lineage>
        <taxon>Bacteria</taxon>
        <taxon>Bacillati</taxon>
        <taxon>Actinomycetota</taxon>
        <taxon>Actinomycetes</taxon>
        <taxon>Micrococcales</taxon>
        <taxon>Microbacteriaceae</taxon>
        <taxon>Microbacterium</taxon>
    </lineage>
</organism>
<dbReference type="GO" id="GO:0016757">
    <property type="term" value="F:glycosyltransferase activity"/>
    <property type="evidence" value="ECO:0007669"/>
    <property type="project" value="UniProtKB-KW"/>
</dbReference>
<dbReference type="InterPro" id="IPR001173">
    <property type="entry name" value="Glyco_trans_2-like"/>
</dbReference>
<name>A0A9W6HDE8_9MICO</name>
<evidence type="ECO:0000256" key="1">
    <source>
        <dbReference type="ARBA" id="ARBA00004776"/>
    </source>
</evidence>
<dbReference type="Pfam" id="PF00535">
    <property type="entry name" value="Glycos_transf_2"/>
    <property type="match status" value="1"/>
</dbReference>
<comment type="similarity">
    <text evidence="2">Belongs to the glycosyltransferase 2 family.</text>
</comment>
<sequence length="323" mass="34373">MEAPNDDTAIDVVVPVHGGWAYVSQCLQSLRSQGDGVRVIVVDDKSPDDTADRVAASFPEVTLIRNEDNRGFAASCNVGIRAGSAPIVVLLNSDVEAEPDFAASIRGAFADCPDDVGSVSPILLRPDGLVDSFGIVADPSAAGYVRYHGASLDIVDASSPVVLGPYGAAAAYRRSALDEAGLLDENIFMYGEELELALRLRAAGWGAIGLARVVGTHLGGASAGKGSRRQRYLSGFGRGYILHAYGILRSRAAAHALVTEAVVTVLRLVRFGDVASLRGRWDGWRKARGVTRRRMPQDGIDTGIGTLKALRMRSARYWHDGGR</sequence>
<keyword evidence="7" id="KW-1185">Reference proteome</keyword>
<comment type="caution">
    <text evidence="6">The sequence shown here is derived from an EMBL/GenBank/DDBJ whole genome shotgun (WGS) entry which is preliminary data.</text>
</comment>
<dbReference type="Proteomes" id="UP001142317">
    <property type="component" value="Unassembled WGS sequence"/>
</dbReference>
<dbReference type="CDD" id="cd04186">
    <property type="entry name" value="GT_2_like_c"/>
    <property type="match status" value="1"/>
</dbReference>
<evidence type="ECO:0000313" key="6">
    <source>
        <dbReference type="EMBL" id="GLJ78441.1"/>
    </source>
</evidence>
<accession>A0A9W6HDE8</accession>
<protein>
    <recommendedName>
        <fullName evidence="5">Glycosyltransferase 2-like domain-containing protein</fullName>
    </recommendedName>
</protein>
<reference evidence="6" key="1">
    <citation type="journal article" date="2014" name="Int. J. Syst. Evol. Microbiol.">
        <title>Complete genome sequence of Corynebacterium casei LMG S-19264T (=DSM 44701T), isolated from a smear-ripened cheese.</title>
        <authorList>
            <consortium name="US DOE Joint Genome Institute (JGI-PGF)"/>
            <person name="Walter F."/>
            <person name="Albersmeier A."/>
            <person name="Kalinowski J."/>
            <person name="Ruckert C."/>
        </authorList>
    </citation>
    <scope>NUCLEOTIDE SEQUENCE</scope>
    <source>
        <strain evidence="6">VKM Ac-1447</strain>
    </source>
</reference>
<proteinExistence type="inferred from homology"/>
<comment type="pathway">
    <text evidence="1">Cell wall biogenesis; cell wall polysaccharide biosynthesis.</text>
</comment>
<dbReference type="PANTHER" id="PTHR43179:SF12">
    <property type="entry name" value="GALACTOFURANOSYLTRANSFERASE GLFT2"/>
    <property type="match status" value="1"/>
</dbReference>
<feature type="domain" description="Glycosyltransferase 2-like" evidence="5">
    <location>
        <begin position="12"/>
        <end position="177"/>
    </location>
</feature>
<dbReference type="EMBL" id="BSEO01000001">
    <property type="protein sequence ID" value="GLJ78441.1"/>
    <property type="molecule type" value="Genomic_DNA"/>
</dbReference>
<dbReference type="Gene3D" id="3.90.550.10">
    <property type="entry name" value="Spore Coat Polysaccharide Biosynthesis Protein SpsA, Chain A"/>
    <property type="match status" value="1"/>
</dbReference>
<dbReference type="RefSeq" id="WP_210005854.1">
    <property type="nucleotide sequence ID" value="NZ_BSEO01000001.1"/>
</dbReference>
<evidence type="ECO:0000256" key="2">
    <source>
        <dbReference type="ARBA" id="ARBA00006739"/>
    </source>
</evidence>
<evidence type="ECO:0000256" key="4">
    <source>
        <dbReference type="ARBA" id="ARBA00022679"/>
    </source>
</evidence>